<evidence type="ECO:0000313" key="3">
    <source>
        <dbReference type="Proteomes" id="UP000585474"/>
    </source>
</evidence>
<organism evidence="2 3">
    <name type="scientific">Actinidia rufa</name>
    <dbReference type="NCBI Taxonomy" id="165716"/>
    <lineage>
        <taxon>Eukaryota</taxon>
        <taxon>Viridiplantae</taxon>
        <taxon>Streptophyta</taxon>
        <taxon>Embryophyta</taxon>
        <taxon>Tracheophyta</taxon>
        <taxon>Spermatophyta</taxon>
        <taxon>Magnoliopsida</taxon>
        <taxon>eudicotyledons</taxon>
        <taxon>Gunneridae</taxon>
        <taxon>Pentapetalae</taxon>
        <taxon>asterids</taxon>
        <taxon>Ericales</taxon>
        <taxon>Actinidiaceae</taxon>
        <taxon>Actinidia</taxon>
    </lineage>
</organism>
<gene>
    <name evidence="2" type="ORF">Acr_07g0002200</name>
</gene>
<evidence type="ECO:0000313" key="2">
    <source>
        <dbReference type="EMBL" id="GFY90023.1"/>
    </source>
</evidence>
<protein>
    <submittedName>
        <fullName evidence="2">RING/U-box superfamily protein</fullName>
    </submittedName>
</protein>
<keyword evidence="3" id="KW-1185">Reference proteome</keyword>
<dbReference type="Proteomes" id="UP000585474">
    <property type="component" value="Unassembled WGS sequence"/>
</dbReference>
<name>A0A7J0EUD3_9ERIC</name>
<comment type="caution">
    <text evidence="2">The sequence shown here is derived from an EMBL/GenBank/DDBJ whole genome shotgun (WGS) entry which is preliminary data.</text>
</comment>
<dbReference type="AlphaFoldDB" id="A0A7J0EUD3"/>
<evidence type="ECO:0000256" key="1">
    <source>
        <dbReference type="SAM" id="MobiDB-lite"/>
    </source>
</evidence>
<proteinExistence type="predicted"/>
<sequence length="179" mass="19950">MLEPGISLSTLKQEGYSSAKPNLEMVLHCFKEFCIIVNTGYDGPRGASGGRELANKVRKGERRRFLRATGLLGAARDRFTNYYEAASCIMCSIRLARGVFPVLRYPGSTFGSPTSIRDDRYLIGGRLHNFGEDSGERRNEAANDASKAQNSDTRGTELIQYDHEVDVGLRLRRANRQEA</sequence>
<accession>A0A7J0EUD3</accession>
<reference evidence="2 3" key="1">
    <citation type="submission" date="2019-07" db="EMBL/GenBank/DDBJ databases">
        <title>De Novo Assembly of kiwifruit Actinidia rufa.</title>
        <authorList>
            <person name="Sugita-Konishi S."/>
            <person name="Sato K."/>
            <person name="Mori E."/>
            <person name="Abe Y."/>
            <person name="Kisaki G."/>
            <person name="Hamano K."/>
            <person name="Suezawa K."/>
            <person name="Otani M."/>
            <person name="Fukuda T."/>
            <person name="Manabe T."/>
            <person name="Gomi K."/>
            <person name="Tabuchi M."/>
            <person name="Akimitsu K."/>
            <person name="Kataoka I."/>
        </authorList>
    </citation>
    <scope>NUCLEOTIDE SEQUENCE [LARGE SCALE GENOMIC DNA]</scope>
    <source>
        <strain evidence="3">cv. Fuchu</strain>
    </source>
</reference>
<feature type="region of interest" description="Disordered" evidence="1">
    <location>
        <begin position="133"/>
        <end position="156"/>
    </location>
</feature>
<dbReference type="EMBL" id="BJWL01000007">
    <property type="protein sequence ID" value="GFY90023.1"/>
    <property type="molecule type" value="Genomic_DNA"/>
</dbReference>